<organism evidence="2 3">
    <name type="scientific">Candidula unifasciata</name>
    <dbReference type="NCBI Taxonomy" id="100452"/>
    <lineage>
        <taxon>Eukaryota</taxon>
        <taxon>Metazoa</taxon>
        <taxon>Spiralia</taxon>
        <taxon>Lophotrochozoa</taxon>
        <taxon>Mollusca</taxon>
        <taxon>Gastropoda</taxon>
        <taxon>Heterobranchia</taxon>
        <taxon>Euthyneura</taxon>
        <taxon>Panpulmonata</taxon>
        <taxon>Eupulmonata</taxon>
        <taxon>Stylommatophora</taxon>
        <taxon>Helicina</taxon>
        <taxon>Helicoidea</taxon>
        <taxon>Geomitridae</taxon>
        <taxon>Candidula</taxon>
    </lineage>
</organism>
<sequence>MASTVRVLFTVLTVGLGCYRCGDCRPDGEAETSVDNMQRASYGTDWFTLRN</sequence>
<feature type="chain" id="PRO_5035830131" evidence="1">
    <location>
        <begin position="25"/>
        <end position="51"/>
    </location>
</feature>
<name>A0A8S3ZK06_9EUPU</name>
<evidence type="ECO:0000313" key="3">
    <source>
        <dbReference type="Proteomes" id="UP000678393"/>
    </source>
</evidence>
<dbReference type="EMBL" id="CAJHNH020003724">
    <property type="protein sequence ID" value="CAG5129877.1"/>
    <property type="molecule type" value="Genomic_DNA"/>
</dbReference>
<dbReference type="PROSITE" id="PS51257">
    <property type="entry name" value="PROKAR_LIPOPROTEIN"/>
    <property type="match status" value="1"/>
</dbReference>
<gene>
    <name evidence="2" type="ORF">CUNI_LOCUS15435</name>
</gene>
<protein>
    <submittedName>
        <fullName evidence="2">Uncharacterized protein</fullName>
    </submittedName>
</protein>
<proteinExistence type="predicted"/>
<dbReference type="AlphaFoldDB" id="A0A8S3ZK06"/>
<feature type="non-terminal residue" evidence="2">
    <location>
        <position position="1"/>
    </location>
</feature>
<dbReference type="Proteomes" id="UP000678393">
    <property type="component" value="Unassembled WGS sequence"/>
</dbReference>
<evidence type="ECO:0000313" key="2">
    <source>
        <dbReference type="EMBL" id="CAG5129877.1"/>
    </source>
</evidence>
<feature type="signal peptide" evidence="1">
    <location>
        <begin position="1"/>
        <end position="24"/>
    </location>
</feature>
<evidence type="ECO:0000256" key="1">
    <source>
        <dbReference type="SAM" id="SignalP"/>
    </source>
</evidence>
<comment type="caution">
    <text evidence="2">The sequence shown here is derived from an EMBL/GenBank/DDBJ whole genome shotgun (WGS) entry which is preliminary data.</text>
</comment>
<accession>A0A8S3ZK06</accession>
<keyword evidence="1" id="KW-0732">Signal</keyword>
<reference evidence="2" key="1">
    <citation type="submission" date="2021-04" db="EMBL/GenBank/DDBJ databases">
        <authorList>
            <consortium name="Molecular Ecology Group"/>
        </authorList>
    </citation>
    <scope>NUCLEOTIDE SEQUENCE</scope>
</reference>
<keyword evidence="3" id="KW-1185">Reference proteome</keyword>